<accession>A0A9W7VZY5</accession>
<organism evidence="18 19">
    <name type="scientific">Teratosphaeria destructans</name>
    <dbReference type="NCBI Taxonomy" id="418781"/>
    <lineage>
        <taxon>Eukaryota</taxon>
        <taxon>Fungi</taxon>
        <taxon>Dikarya</taxon>
        <taxon>Ascomycota</taxon>
        <taxon>Pezizomycotina</taxon>
        <taxon>Dothideomycetes</taxon>
        <taxon>Dothideomycetidae</taxon>
        <taxon>Mycosphaerellales</taxon>
        <taxon>Teratosphaeriaceae</taxon>
        <taxon>Teratosphaeria</taxon>
    </lineage>
</organism>
<dbReference type="PANTHER" id="PTHR23342">
    <property type="entry name" value="N-ACETYLGLUTAMATE SYNTHASE"/>
    <property type="match status" value="1"/>
</dbReference>
<dbReference type="Proteomes" id="UP001138500">
    <property type="component" value="Unassembled WGS sequence"/>
</dbReference>
<dbReference type="Gene3D" id="3.40.1160.10">
    <property type="entry name" value="Acetylglutamate kinase-like"/>
    <property type="match status" value="1"/>
</dbReference>
<evidence type="ECO:0000256" key="3">
    <source>
        <dbReference type="ARBA" id="ARBA00004925"/>
    </source>
</evidence>
<evidence type="ECO:0000256" key="7">
    <source>
        <dbReference type="ARBA" id="ARBA00022605"/>
    </source>
</evidence>
<dbReference type="PANTHER" id="PTHR23342:SF4">
    <property type="entry name" value="AMINO-ACID ACETYLTRANSFERASE, MITOCHONDRIAL"/>
    <property type="match status" value="1"/>
</dbReference>
<evidence type="ECO:0000256" key="4">
    <source>
        <dbReference type="ARBA" id="ARBA00008694"/>
    </source>
</evidence>
<gene>
    <name evidence="18" type="ORF">Tdes44962_MAKER04456</name>
</gene>
<keyword evidence="9" id="KW-0809">Transit peptide</keyword>
<comment type="similarity">
    <text evidence="4 15">Belongs to the acetyltransferase family.</text>
</comment>
<evidence type="ECO:0000256" key="12">
    <source>
        <dbReference type="ARBA" id="ARBA00030346"/>
    </source>
</evidence>
<evidence type="ECO:0000256" key="6">
    <source>
        <dbReference type="ARBA" id="ARBA00018802"/>
    </source>
</evidence>
<comment type="caution">
    <text evidence="18">The sequence shown here is derived from an EMBL/GenBank/DDBJ whole genome shotgun (WGS) entry which is preliminary data.</text>
</comment>
<keyword evidence="10 15" id="KW-0496">Mitochondrion</keyword>
<comment type="catalytic activity">
    <reaction evidence="14 15">
        <text>L-glutamate + acetyl-CoA = N-acetyl-L-glutamate + CoA + H(+)</text>
        <dbReference type="Rhea" id="RHEA:24292"/>
        <dbReference type="ChEBI" id="CHEBI:15378"/>
        <dbReference type="ChEBI" id="CHEBI:29985"/>
        <dbReference type="ChEBI" id="CHEBI:44337"/>
        <dbReference type="ChEBI" id="CHEBI:57287"/>
        <dbReference type="ChEBI" id="CHEBI:57288"/>
        <dbReference type="EC" id="2.3.1.1"/>
    </reaction>
</comment>
<dbReference type="EC" id="2.3.1.1" evidence="5 15"/>
<evidence type="ECO:0000313" key="18">
    <source>
        <dbReference type="EMBL" id="KAH9824505.1"/>
    </source>
</evidence>
<feature type="region of interest" description="Disordered" evidence="16">
    <location>
        <begin position="72"/>
        <end position="112"/>
    </location>
</feature>
<dbReference type="GO" id="GO:0006592">
    <property type="term" value="P:ornithine biosynthetic process"/>
    <property type="evidence" value="ECO:0007669"/>
    <property type="project" value="TreeGrafter"/>
</dbReference>
<dbReference type="Pfam" id="PF04768">
    <property type="entry name" value="NAT"/>
    <property type="match status" value="1"/>
</dbReference>
<proteinExistence type="inferred from homology"/>
<dbReference type="EMBL" id="RIBY02002156">
    <property type="protein sequence ID" value="KAH9824505.1"/>
    <property type="molecule type" value="Genomic_DNA"/>
</dbReference>
<evidence type="ECO:0000256" key="8">
    <source>
        <dbReference type="ARBA" id="ARBA00022679"/>
    </source>
</evidence>
<evidence type="ECO:0000256" key="15">
    <source>
        <dbReference type="PIRNR" id="PIRNR007892"/>
    </source>
</evidence>
<dbReference type="PIRSF" id="PIRSF007892">
    <property type="entry name" value="NAGS_fungal"/>
    <property type="match status" value="1"/>
</dbReference>
<reference evidence="18 19" key="2">
    <citation type="journal article" date="2021" name="Curr. Genet.">
        <title>Genetic response to nitrogen starvation in the aggressive Eucalyptus foliar pathogen Teratosphaeria destructans.</title>
        <authorList>
            <person name="Havenga M."/>
            <person name="Wingfield B.D."/>
            <person name="Wingfield M.J."/>
            <person name="Dreyer L.L."/>
            <person name="Roets F."/>
            <person name="Aylward J."/>
        </authorList>
    </citation>
    <scope>NUCLEOTIDE SEQUENCE [LARGE SCALE GENOMIC DNA]</scope>
    <source>
        <strain evidence="18">CMW44962</strain>
    </source>
</reference>
<keyword evidence="11 15" id="KW-0012">Acyltransferase</keyword>
<evidence type="ECO:0000256" key="9">
    <source>
        <dbReference type="ARBA" id="ARBA00022946"/>
    </source>
</evidence>
<evidence type="ECO:0000313" key="19">
    <source>
        <dbReference type="Proteomes" id="UP001138500"/>
    </source>
</evidence>
<dbReference type="AlphaFoldDB" id="A0A9W7VZY5"/>
<evidence type="ECO:0000256" key="11">
    <source>
        <dbReference type="ARBA" id="ARBA00023315"/>
    </source>
</evidence>
<comment type="pathway">
    <text evidence="3 15">Amino-acid biosynthesis; L-arginine biosynthesis; N(2)-acetyl-L-ornithine from L-glutamate: step 1/4.</text>
</comment>
<comment type="function">
    <text evidence="1 15">N-acetylglutamate synthase involved in arginine biosynthesis.</text>
</comment>
<dbReference type="Gene3D" id="3.40.630.30">
    <property type="match status" value="1"/>
</dbReference>
<keyword evidence="19" id="KW-1185">Reference proteome</keyword>
<reference evidence="18 19" key="1">
    <citation type="journal article" date="2018" name="IMA Fungus">
        <title>IMA Genome-F 10: Nine draft genome sequences of Claviceps purpurea s.lat., including C. arundinis, C. humidiphila, and C. cf. spartinae, pseudomolecules for the pitch canker pathogen Fusarium circinatum, draft genome of Davidsoniella eucalypti, Grosmannia galeiformis, Quambalaria eucalypti, and Teratosphaeria destructans.</title>
        <authorList>
            <person name="Wingfield B.D."/>
            <person name="Liu M."/>
            <person name="Nguyen H.D."/>
            <person name="Lane F.A."/>
            <person name="Morgan S.W."/>
            <person name="De Vos L."/>
            <person name="Wilken P.M."/>
            <person name="Duong T.A."/>
            <person name="Aylward J."/>
            <person name="Coetzee M.P."/>
            <person name="Dadej K."/>
            <person name="De Beer Z.W."/>
            <person name="Findlay W."/>
            <person name="Havenga M."/>
            <person name="Kolarik M."/>
            <person name="Menzies J.G."/>
            <person name="Naidoo K."/>
            <person name="Pochopski O."/>
            <person name="Shoukouhi P."/>
            <person name="Santana Q.C."/>
            <person name="Seifert K.A."/>
            <person name="Soal N."/>
            <person name="Steenkamp E.T."/>
            <person name="Tatham C.T."/>
            <person name="van der Nest M.A."/>
            <person name="Wingfield M.J."/>
        </authorList>
    </citation>
    <scope>NUCLEOTIDE SEQUENCE [LARGE SCALE GENOMIC DNA]</scope>
    <source>
        <strain evidence="18">CMW44962</strain>
    </source>
</reference>
<keyword evidence="7 15" id="KW-0028">Amino-acid biosynthesis</keyword>
<evidence type="ECO:0000256" key="5">
    <source>
        <dbReference type="ARBA" id="ARBA00012697"/>
    </source>
</evidence>
<comment type="subcellular location">
    <subcellularLocation>
        <location evidence="2 15">Mitochondrion</location>
    </subcellularLocation>
</comment>
<dbReference type="OrthoDB" id="5585968at2759"/>
<evidence type="ECO:0000259" key="17">
    <source>
        <dbReference type="PROSITE" id="PS51731"/>
    </source>
</evidence>
<evidence type="ECO:0000256" key="2">
    <source>
        <dbReference type="ARBA" id="ARBA00004173"/>
    </source>
</evidence>
<evidence type="ECO:0000256" key="14">
    <source>
        <dbReference type="ARBA" id="ARBA00048372"/>
    </source>
</evidence>
<feature type="domain" description="N-acetyltransferase" evidence="17">
    <location>
        <begin position="472"/>
        <end position="635"/>
    </location>
</feature>
<evidence type="ECO:0000256" key="10">
    <source>
        <dbReference type="ARBA" id="ARBA00023128"/>
    </source>
</evidence>
<dbReference type="GO" id="GO:0004042">
    <property type="term" value="F:L-glutamate N-acetyltransferase activity"/>
    <property type="evidence" value="ECO:0007669"/>
    <property type="project" value="InterPro"/>
</dbReference>
<sequence>MWLCGKASVTGSLKPVTTVVRSYATNAATNGTPCHGGNAWRPVDDPATQRELFMDVLSANATKRDAKQYLARFKPSSVKPPANAPPAPPDAKAERNAPLERTGVNRGGLYPSSRAIADTPQFSQEAHRAAVDQGIHVALVCLRAPQKLDDTTLQGLTTTLAQLVKLDMRVVLVMELDEFASTYEHENVRLRRKAFAEQALRLSHAMRMHSPDGSRFITGALETDEAATNFGESKINIATPQLVLEPLSRGIVPIVPCLAYTPTGQLVEARVTDVMAGLTELLSGQAAHSKALQEKYERTALDRIIVLDPAGGIPSKSRGDKAHVFVNIEQEFDDIVGELSEYAGSCDQTSPRVYQQHQENLRMLKRCLGMLPSASSALIIAPREAAQASKTSDATLGPGTRRQKNTLIYNLLTNKPLVSSSLPAARMSSSLSSTDPAHQSTKTATLVKRGMPLTIIPAADRHTGWQKPETGYTSLSLDDDPRVDLPRLVHLVNDSFRRKLDTPAYLDRIRGRIAGLIVAGNYEGAAILTWEQPPGTTSPSRLVPYLDKFAVLQTSQGSAGVADILFQAMVRSCFPTGVCWRSRQDNPVNKWYFERAAGSWQIPATQWTMFWTGEGVVEDEERWRDYVGVCRAIVPRGLMAGRDLIRWAISFDSIVTMALRISGYRSCVVSCRVVSCRAF</sequence>
<dbReference type="GO" id="GO:0005759">
    <property type="term" value="C:mitochondrial matrix"/>
    <property type="evidence" value="ECO:0007669"/>
    <property type="project" value="TreeGrafter"/>
</dbReference>
<evidence type="ECO:0000256" key="13">
    <source>
        <dbReference type="ARBA" id="ARBA00033251"/>
    </source>
</evidence>
<dbReference type="PROSITE" id="PS51731">
    <property type="entry name" value="GNAT_NAGS"/>
    <property type="match status" value="1"/>
</dbReference>
<dbReference type="GO" id="GO:0006526">
    <property type="term" value="P:L-arginine biosynthetic process"/>
    <property type="evidence" value="ECO:0007669"/>
    <property type="project" value="TreeGrafter"/>
</dbReference>
<evidence type="ECO:0000256" key="1">
    <source>
        <dbReference type="ARBA" id="ARBA00002294"/>
    </source>
</evidence>
<dbReference type="FunFam" id="3.40.630.30:FF:000049">
    <property type="entry name" value="Amino-acid acetyltransferase, mitochondrial"/>
    <property type="match status" value="1"/>
</dbReference>
<dbReference type="InterPro" id="IPR036393">
    <property type="entry name" value="AceGlu_kinase-like_sf"/>
</dbReference>
<keyword evidence="8 15" id="KW-0808">Transferase</keyword>
<dbReference type="InterPro" id="IPR011190">
    <property type="entry name" value="GlcNAc_Synth_fun"/>
</dbReference>
<protein>
    <recommendedName>
        <fullName evidence="6 15">Amino-acid acetyltransferase, mitochondrial</fullName>
        <ecNumber evidence="5 15">2.3.1.1</ecNumber>
    </recommendedName>
    <alternativeName>
        <fullName evidence="12 15">Glutamate N-acetyltransferase</fullName>
    </alternativeName>
    <alternativeName>
        <fullName evidence="13 15">N-acetylglutamate synthase</fullName>
    </alternativeName>
</protein>
<evidence type="ECO:0000256" key="16">
    <source>
        <dbReference type="SAM" id="MobiDB-lite"/>
    </source>
</evidence>
<name>A0A9W7VZY5_9PEZI</name>
<dbReference type="InterPro" id="IPR006855">
    <property type="entry name" value="Vertebrate-like_GNAT_dom"/>
</dbReference>